<dbReference type="Pfam" id="PF13411">
    <property type="entry name" value="MerR_1"/>
    <property type="match status" value="1"/>
</dbReference>
<keyword evidence="4" id="KW-0804">Transcription</keyword>
<evidence type="ECO:0000256" key="2">
    <source>
        <dbReference type="ARBA" id="ARBA00023015"/>
    </source>
</evidence>
<protein>
    <submittedName>
        <fullName evidence="7">MerR family transcriptional regulator</fullName>
    </submittedName>
</protein>
<dbReference type="Gene3D" id="1.10.1660.10">
    <property type="match status" value="1"/>
</dbReference>
<dbReference type="SUPFAM" id="SSF46955">
    <property type="entry name" value="Putative DNA-binding domain"/>
    <property type="match status" value="1"/>
</dbReference>
<dbReference type="AlphaFoldDB" id="A0AAE3WCH3"/>
<evidence type="ECO:0000259" key="6">
    <source>
        <dbReference type="PROSITE" id="PS50937"/>
    </source>
</evidence>
<dbReference type="RefSeq" id="WP_306735179.1">
    <property type="nucleotide sequence ID" value="NZ_JANHAX010000002.1"/>
</dbReference>
<evidence type="ECO:0000313" key="8">
    <source>
        <dbReference type="Proteomes" id="UP001226762"/>
    </source>
</evidence>
<dbReference type="InterPro" id="IPR000551">
    <property type="entry name" value="MerR-type_HTH_dom"/>
</dbReference>
<keyword evidence="1" id="KW-0678">Repressor</keyword>
<accession>A0AAE3WCH3</accession>
<proteinExistence type="predicted"/>
<dbReference type="Proteomes" id="UP001226762">
    <property type="component" value="Unassembled WGS sequence"/>
</dbReference>
<dbReference type="PROSITE" id="PS50937">
    <property type="entry name" value="HTH_MERR_2"/>
    <property type="match status" value="1"/>
</dbReference>
<keyword evidence="3" id="KW-0238">DNA-binding</keyword>
<name>A0AAE3WCH3_9RHOB</name>
<evidence type="ECO:0000256" key="3">
    <source>
        <dbReference type="ARBA" id="ARBA00023125"/>
    </source>
</evidence>
<evidence type="ECO:0000256" key="1">
    <source>
        <dbReference type="ARBA" id="ARBA00022491"/>
    </source>
</evidence>
<feature type="domain" description="HTH merR-type" evidence="6">
    <location>
        <begin position="5"/>
        <end position="72"/>
    </location>
</feature>
<keyword evidence="8" id="KW-1185">Reference proteome</keyword>
<dbReference type="PANTHER" id="PTHR30204:SF69">
    <property type="entry name" value="MERR-FAMILY TRANSCRIPTIONAL REGULATOR"/>
    <property type="match status" value="1"/>
</dbReference>
<keyword evidence="5" id="KW-0175">Coiled coil</keyword>
<evidence type="ECO:0000256" key="5">
    <source>
        <dbReference type="SAM" id="Coils"/>
    </source>
</evidence>
<comment type="caution">
    <text evidence="7">The sequence shown here is derived from an EMBL/GenBank/DDBJ whole genome shotgun (WGS) entry which is preliminary data.</text>
</comment>
<gene>
    <name evidence="7" type="ORF">NO357_08385</name>
</gene>
<dbReference type="InterPro" id="IPR009061">
    <property type="entry name" value="DNA-bd_dom_put_sf"/>
</dbReference>
<dbReference type="EMBL" id="JANHAX010000002">
    <property type="protein sequence ID" value="MDQ2089910.1"/>
    <property type="molecule type" value="Genomic_DNA"/>
</dbReference>
<reference evidence="7" key="1">
    <citation type="submission" date="2022-07" db="EMBL/GenBank/DDBJ databases">
        <authorList>
            <person name="Otstavnykh N."/>
            <person name="Isaeva M."/>
            <person name="Bystritskaya E."/>
        </authorList>
    </citation>
    <scope>NUCLEOTIDE SEQUENCE</scope>
    <source>
        <strain evidence="7">KCTC 52189</strain>
    </source>
</reference>
<sequence length="142" mass="17066">MSDIRLSFKEMCERFDVTPRTLRYYEYIELLQPEREGRARYYGPREIERMILILRGRKWGFQLEGIRQWLLIYEEDGYHARKAWVKSANNQLEVLRQQLADLEDAIETLEQSRENTVKLIETEEAGGDIESAWRPDLDERPK</sequence>
<keyword evidence="2" id="KW-0805">Transcription regulation</keyword>
<dbReference type="SMART" id="SM00422">
    <property type="entry name" value="HTH_MERR"/>
    <property type="match status" value="1"/>
</dbReference>
<dbReference type="GO" id="GO:0003700">
    <property type="term" value="F:DNA-binding transcription factor activity"/>
    <property type="evidence" value="ECO:0007669"/>
    <property type="project" value="InterPro"/>
</dbReference>
<evidence type="ECO:0000256" key="4">
    <source>
        <dbReference type="ARBA" id="ARBA00023163"/>
    </source>
</evidence>
<reference evidence="7" key="2">
    <citation type="submission" date="2023-02" db="EMBL/GenBank/DDBJ databases">
        <title>'Rhodoalgimonas zhirmunskyi' gen. nov., isolated from a red alga.</title>
        <authorList>
            <person name="Nedashkovskaya O.I."/>
            <person name="Otstavnykh N.Y."/>
            <person name="Bystritskaya E.P."/>
            <person name="Balabanova L.A."/>
            <person name="Isaeva M.P."/>
        </authorList>
    </citation>
    <scope>NUCLEOTIDE SEQUENCE</scope>
    <source>
        <strain evidence="7">KCTC 52189</strain>
    </source>
</reference>
<organism evidence="7 8">
    <name type="scientific">Marimonas arenosa</name>
    <dbReference type="NCBI Taxonomy" id="1795305"/>
    <lineage>
        <taxon>Bacteria</taxon>
        <taxon>Pseudomonadati</taxon>
        <taxon>Pseudomonadota</taxon>
        <taxon>Alphaproteobacteria</taxon>
        <taxon>Rhodobacterales</taxon>
        <taxon>Paracoccaceae</taxon>
        <taxon>Marimonas</taxon>
    </lineage>
</organism>
<dbReference type="GO" id="GO:0003677">
    <property type="term" value="F:DNA binding"/>
    <property type="evidence" value="ECO:0007669"/>
    <property type="project" value="UniProtKB-KW"/>
</dbReference>
<dbReference type="PANTHER" id="PTHR30204">
    <property type="entry name" value="REDOX-CYCLING DRUG-SENSING TRANSCRIPTIONAL ACTIVATOR SOXR"/>
    <property type="match status" value="1"/>
</dbReference>
<evidence type="ECO:0000313" key="7">
    <source>
        <dbReference type="EMBL" id="MDQ2089910.1"/>
    </source>
</evidence>
<feature type="coiled-coil region" evidence="5">
    <location>
        <begin position="85"/>
        <end position="119"/>
    </location>
</feature>
<dbReference type="InterPro" id="IPR047057">
    <property type="entry name" value="MerR_fam"/>
</dbReference>